<dbReference type="RefSeq" id="WP_394379833.1">
    <property type="nucleotide sequence ID" value="NZ_JBIGIB010000001.1"/>
</dbReference>
<dbReference type="EMBL" id="JBIGIB010000001">
    <property type="protein sequence ID" value="MFG6465025.1"/>
    <property type="molecule type" value="Genomic_DNA"/>
</dbReference>
<dbReference type="Proteomes" id="UP001606303">
    <property type="component" value="Unassembled WGS sequence"/>
</dbReference>
<gene>
    <name evidence="1" type="ORF">ACG01O_00245</name>
</gene>
<evidence type="ECO:0000313" key="1">
    <source>
        <dbReference type="EMBL" id="MFG6465025.1"/>
    </source>
</evidence>
<sequence length="116" mass="13147">MKHQPLHTSDPLRADRLWLLMGGRIEPVRRTGERFYLHDMFAHPLRTNARRNDVPAKLLSRINQLLKANPANDEVWSKGLSGRDLPHGSICKPDRPNVSNCCEHLFFAVPDGSVTA</sequence>
<protein>
    <submittedName>
        <fullName evidence="1">Uncharacterized protein</fullName>
    </submittedName>
</protein>
<keyword evidence="2" id="KW-1185">Reference proteome</keyword>
<name>A0ABW7GSR6_9BURK</name>
<accession>A0ABW7GSR6</accession>
<reference evidence="1 2" key="1">
    <citation type="submission" date="2024-08" db="EMBL/GenBank/DDBJ databases">
        <authorList>
            <person name="Lu H."/>
        </authorList>
    </citation>
    <scope>NUCLEOTIDE SEQUENCE [LARGE SCALE GENOMIC DNA]</scope>
    <source>
        <strain evidence="1 2">BYS87W</strain>
    </source>
</reference>
<evidence type="ECO:0000313" key="2">
    <source>
        <dbReference type="Proteomes" id="UP001606303"/>
    </source>
</evidence>
<organism evidence="1 2">
    <name type="scientific">Pelomonas baiyunensis</name>
    <dbReference type="NCBI Taxonomy" id="3299026"/>
    <lineage>
        <taxon>Bacteria</taxon>
        <taxon>Pseudomonadati</taxon>
        <taxon>Pseudomonadota</taxon>
        <taxon>Betaproteobacteria</taxon>
        <taxon>Burkholderiales</taxon>
        <taxon>Sphaerotilaceae</taxon>
        <taxon>Roseateles</taxon>
    </lineage>
</organism>
<proteinExistence type="predicted"/>
<comment type="caution">
    <text evidence="1">The sequence shown here is derived from an EMBL/GenBank/DDBJ whole genome shotgun (WGS) entry which is preliminary data.</text>
</comment>